<dbReference type="InterPro" id="IPR048283">
    <property type="entry name" value="AdoMetDC-like"/>
</dbReference>
<dbReference type="Gene3D" id="3.60.90.10">
    <property type="entry name" value="S-adenosylmethionine decarboxylase"/>
    <property type="match status" value="1"/>
</dbReference>
<evidence type="ECO:0000313" key="6">
    <source>
        <dbReference type="EMBL" id="KAL2505538.1"/>
    </source>
</evidence>
<keyword evidence="7" id="KW-1185">Reference proteome</keyword>
<comment type="caution">
    <text evidence="6">The sequence shown here is derived from an EMBL/GenBank/DDBJ whole genome shotgun (WGS) entry which is preliminary data.</text>
</comment>
<keyword evidence="4" id="KW-0745">Spermidine biosynthesis</keyword>
<evidence type="ECO:0000313" key="7">
    <source>
        <dbReference type="Proteomes" id="UP001604336"/>
    </source>
</evidence>
<comment type="similarity">
    <text evidence="2">Belongs to the eukaryotic AdoMetDC family.</text>
</comment>
<dbReference type="AlphaFoldDB" id="A0ABD1SYR2"/>
<dbReference type="GO" id="GO:0008295">
    <property type="term" value="P:spermidine biosynthetic process"/>
    <property type="evidence" value="ECO:0007669"/>
    <property type="project" value="UniProtKB-KW"/>
</dbReference>
<evidence type="ECO:0000256" key="1">
    <source>
        <dbReference type="ARBA" id="ARBA00004911"/>
    </source>
</evidence>
<name>A0ABD1SYR2_9LAMI</name>
<evidence type="ECO:0000256" key="2">
    <source>
        <dbReference type="ARBA" id="ARBA00008466"/>
    </source>
</evidence>
<keyword evidence="5" id="KW-0620">Polyamine biosynthesis</keyword>
<dbReference type="SUPFAM" id="SSF56276">
    <property type="entry name" value="S-adenosylmethionine decarboxylase"/>
    <property type="match status" value="1"/>
</dbReference>
<keyword evidence="3" id="KW-0068">Autocatalytic cleavage</keyword>
<protein>
    <submittedName>
        <fullName evidence="6">S-adenosylmethionine decarboxylase proenzyme 1</fullName>
    </submittedName>
</protein>
<sequence length="132" mass="14787">MCMTSLDKKKASVFYKTELSSTAIMTEVSGIWKTIPDSEICNFDFEPCGYSINAIEGDAVSTIHVTPANGFSYASFEAIGSDFKLLDLTQLLKRILSCFRPVELSVALHSNIAVMELNFYFTFYGKKYMCVE</sequence>
<evidence type="ECO:0000256" key="3">
    <source>
        <dbReference type="ARBA" id="ARBA00022813"/>
    </source>
</evidence>
<dbReference type="InterPro" id="IPR016067">
    <property type="entry name" value="S-AdoMet_deCO2ase_core"/>
</dbReference>
<dbReference type="EMBL" id="JBFOLK010000006">
    <property type="protein sequence ID" value="KAL2505538.1"/>
    <property type="molecule type" value="Genomic_DNA"/>
</dbReference>
<accession>A0ABD1SYR2</accession>
<gene>
    <name evidence="6" type="ORF">Adt_21159</name>
</gene>
<evidence type="ECO:0000256" key="4">
    <source>
        <dbReference type="ARBA" id="ARBA00023066"/>
    </source>
</evidence>
<evidence type="ECO:0000256" key="5">
    <source>
        <dbReference type="ARBA" id="ARBA00023115"/>
    </source>
</evidence>
<dbReference type="PANTHER" id="PTHR11570">
    <property type="entry name" value="S-ADENOSYLMETHIONINE DECARBOXYLASE"/>
    <property type="match status" value="1"/>
</dbReference>
<dbReference type="Pfam" id="PF01536">
    <property type="entry name" value="SAM_decarbox"/>
    <property type="match status" value="1"/>
</dbReference>
<dbReference type="Proteomes" id="UP001604336">
    <property type="component" value="Unassembled WGS sequence"/>
</dbReference>
<comment type="pathway">
    <text evidence="1">Amine and polyamine biosynthesis; S-adenosylmethioninamine biosynthesis; S-adenosylmethioninamine from S-adenosyl-L-methionine: step 1/1.</text>
</comment>
<proteinExistence type="inferred from homology"/>
<reference evidence="7" key="1">
    <citation type="submission" date="2024-07" db="EMBL/GenBank/DDBJ databases">
        <title>Two chromosome-level genome assemblies of Korean endemic species Abeliophyllum distichum and Forsythia ovata (Oleaceae).</title>
        <authorList>
            <person name="Jang H."/>
        </authorList>
    </citation>
    <scope>NUCLEOTIDE SEQUENCE [LARGE SCALE GENOMIC DNA]</scope>
</reference>
<dbReference type="PANTHER" id="PTHR11570:SF15">
    <property type="entry name" value="S-ADENOSYLMETHIONINE DECARBOXYLASE PROENZYME 3"/>
    <property type="match status" value="1"/>
</dbReference>
<organism evidence="6 7">
    <name type="scientific">Abeliophyllum distichum</name>
    <dbReference type="NCBI Taxonomy" id="126358"/>
    <lineage>
        <taxon>Eukaryota</taxon>
        <taxon>Viridiplantae</taxon>
        <taxon>Streptophyta</taxon>
        <taxon>Embryophyta</taxon>
        <taxon>Tracheophyta</taxon>
        <taxon>Spermatophyta</taxon>
        <taxon>Magnoliopsida</taxon>
        <taxon>eudicotyledons</taxon>
        <taxon>Gunneridae</taxon>
        <taxon>Pentapetalae</taxon>
        <taxon>asterids</taxon>
        <taxon>lamiids</taxon>
        <taxon>Lamiales</taxon>
        <taxon>Oleaceae</taxon>
        <taxon>Forsythieae</taxon>
        <taxon>Abeliophyllum</taxon>
    </lineage>
</organism>